<dbReference type="eggNOG" id="KOG3597">
    <property type="taxonomic scope" value="Eukaryota"/>
</dbReference>
<evidence type="ECO:0000313" key="1">
    <source>
        <dbReference type="EMBL" id="EGV93112.1"/>
    </source>
</evidence>
<organism evidence="1 2">
    <name type="scientific">Cricetulus griseus</name>
    <name type="common">Chinese hamster</name>
    <name type="synonym">Cricetulus barabensis griseus</name>
    <dbReference type="NCBI Taxonomy" id="10029"/>
    <lineage>
        <taxon>Eukaryota</taxon>
        <taxon>Metazoa</taxon>
        <taxon>Chordata</taxon>
        <taxon>Craniata</taxon>
        <taxon>Vertebrata</taxon>
        <taxon>Euteleostomi</taxon>
        <taxon>Mammalia</taxon>
        <taxon>Eutheria</taxon>
        <taxon>Euarchontoglires</taxon>
        <taxon>Glires</taxon>
        <taxon>Rodentia</taxon>
        <taxon>Myomorpha</taxon>
        <taxon>Muroidea</taxon>
        <taxon>Cricetidae</taxon>
        <taxon>Cricetinae</taxon>
        <taxon>Cricetulus</taxon>
    </lineage>
</organism>
<sequence>MVMIHITPVDDQLPKEAPGISRHLVVKETEVAYITKKHLHFLDTESHDGELIYTITRPPCFSFSHRCLSL</sequence>
<accession>G3HCA5</accession>
<evidence type="ECO:0000313" key="2">
    <source>
        <dbReference type="Proteomes" id="UP000001075"/>
    </source>
</evidence>
<gene>
    <name evidence="1" type="ORF">I79_008111</name>
</gene>
<dbReference type="PANTHER" id="PTHR45739:SF7">
    <property type="entry name" value="FRAS1-RELATED EXTRACELLULAR MATRIX PROTEIN 1"/>
    <property type="match status" value="1"/>
</dbReference>
<reference evidence="2" key="1">
    <citation type="journal article" date="2011" name="Nat. Biotechnol.">
        <title>The genomic sequence of the Chinese hamster ovary (CHO)-K1 cell line.</title>
        <authorList>
            <person name="Xu X."/>
            <person name="Nagarajan H."/>
            <person name="Lewis N.E."/>
            <person name="Pan S."/>
            <person name="Cai Z."/>
            <person name="Liu X."/>
            <person name="Chen W."/>
            <person name="Xie M."/>
            <person name="Wang W."/>
            <person name="Hammond S."/>
            <person name="Andersen M.R."/>
            <person name="Neff N."/>
            <person name="Passarelli B."/>
            <person name="Koh W."/>
            <person name="Fan H.C."/>
            <person name="Wang J."/>
            <person name="Gui Y."/>
            <person name="Lee K.H."/>
            <person name="Betenbaugh M.J."/>
            <person name="Quake S.R."/>
            <person name="Famili I."/>
            <person name="Palsson B.O."/>
            <person name="Wang J."/>
        </authorList>
    </citation>
    <scope>NUCLEOTIDE SEQUENCE [LARGE SCALE GENOMIC DNA]</scope>
    <source>
        <strain evidence="2">CHO K1 cell line</strain>
    </source>
</reference>
<dbReference type="AlphaFoldDB" id="G3HCA5"/>
<dbReference type="STRING" id="10029.G3HCA5"/>
<dbReference type="GO" id="GO:0009653">
    <property type="term" value="P:anatomical structure morphogenesis"/>
    <property type="evidence" value="ECO:0007669"/>
    <property type="project" value="TreeGrafter"/>
</dbReference>
<dbReference type="PANTHER" id="PTHR45739">
    <property type="entry name" value="MATRIX PROTEIN, PUTATIVE-RELATED"/>
    <property type="match status" value="1"/>
</dbReference>
<name>G3HCA5_CRIGR</name>
<proteinExistence type="predicted"/>
<dbReference type="InParanoid" id="G3HCA5"/>
<protein>
    <submittedName>
        <fullName evidence="1">FRAS1-related extracellular matrix protein 1</fullName>
    </submittedName>
</protein>
<dbReference type="InterPro" id="IPR051561">
    <property type="entry name" value="FRAS1_ECM"/>
</dbReference>
<dbReference type="EMBL" id="JH000278">
    <property type="protein sequence ID" value="EGV93112.1"/>
    <property type="molecule type" value="Genomic_DNA"/>
</dbReference>
<dbReference type="Proteomes" id="UP000001075">
    <property type="component" value="Unassembled WGS sequence"/>
</dbReference>
<dbReference type="PaxDb" id="10029-XP_007640548.1"/>